<name>A0AAW0F8X3_9TRYP</name>
<feature type="compositionally biased region" description="Low complexity" evidence="5">
    <location>
        <begin position="349"/>
        <end position="358"/>
    </location>
</feature>
<dbReference type="Proteomes" id="UP001430356">
    <property type="component" value="Unassembled WGS sequence"/>
</dbReference>
<evidence type="ECO:0000256" key="1">
    <source>
        <dbReference type="ARBA" id="ARBA00023017"/>
    </source>
</evidence>
<dbReference type="GO" id="GO:0030286">
    <property type="term" value="C:dynein complex"/>
    <property type="evidence" value="ECO:0007669"/>
    <property type="project" value="UniProtKB-KW"/>
</dbReference>
<evidence type="ECO:0000313" key="6">
    <source>
        <dbReference type="EMBL" id="KAK7202081.1"/>
    </source>
</evidence>
<accession>A0AAW0F8X3</accession>
<evidence type="ECO:0000256" key="5">
    <source>
        <dbReference type="SAM" id="MobiDB-lite"/>
    </source>
</evidence>
<keyword evidence="7" id="KW-1185">Reference proteome</keyword>
<feature type="compositionally biased region" description="Low complexity" evidence="5">
    <location>
        <begin position="193"/>
        <end position="211"/>
    </location>
</feature>
<comment type="caution">
    <text evidence="6">The sequence shown here is derived from an EMBL/GenBank/DDBJ whole genome shotgun (WGS) entry which is preliminary data.</text>
</comment>
<dbReference type="InterPro" id="IPR019347">
    <property type="entry name" value="Axonemal_dynein_light_chain"/>
</dbReference>
<evidence type="ECO:0000256" key="4">
    <source>
        <dbReference type="ARBA" id="ARBA00038114"/>
    </source>
</evidence>
<protein>
    <submittedName>
        <fullName evidence="6">Axonemal dynein light chain</fullName>
    </submittedName>
</protein>
<feature type="region of interest" description="Disordered" evidence="5">
    <location>
        <begin position="242"/>
        <end position="267"/>
    </location>
</feature>
<dbReference type="EMBL" id="JAECZO010000024">
    <property type="protein sequence ID" value="KAK7202081.1"/>
    <property type="molecule type" value="Genomic_DNA"/>
</dbReference>
<feature type="compositionally biased region" description="Low complexity" evidence="5">
    <location>
        <begin position="248"/>
        <end position="260"/>
    </location>
</feature>
<reference evidence="6 7" key="1">
    <citation type="journal article" date="2021" name="MBio">
        <title>A New Model Trypanosomatid, Novymonas esmeraldas: Genomic Perception of Its 'Candidatus Pandoraea novymonadis' Endosymbiont.</title>
        <authorList>
            <person name="Zakharova A."/>
            <person name="Saura A."/>
            <person name="Butenko A."/>
            <person name="Podesvova L."/>
            <person name="Warmusova S."/>
            <person name="Kostygov A.Y."/>
            <person name="Nenarokova A."/>
            <person name="Lukes J."/>
            <person name="Opperdoes F.R."/>
            <person name="Yurchenko V."/>
        </authorList>
    </citation>
    <scope>NUCLEOTIDE SEQUENCE [LARGE SCALE GENOMIC DNA]</scope>
    <source>
        <strain evidence="6 7">E262AT.01</strain>
    </source>
</reference>
<evidence type="ECO:0000256" key="3">
    <source>
        <dbReference type="ARBA" id="ARBA00023175"/>
    </source>
</evidence>
<feature type="compositionally biased region" description="Low complexity" evidence="5">
    <location>
        <begin position="134"/>
        <end position="149"/>
    </location>
</feature>
<dbReference type="GO" id="GO:0045504">
    <property type="term" value="F:dynein heavy chain binding"/>
    <property type="evidence" value="ECO:0007669"/>
    <property type="project" value="TreeGrafter"/>
</dbReference>
<sequence length="762" mass="80306">MRAVKSRHAEARHSADGAADAAAGAATAPRVAAAAAVRAEQDDAVAPQRRGSTADDEQRGDPLAIAFADEAPLTFTARDDPRVVARLPLRLCDLLPVVCQQLQYRQRQATHQTSVDATPYEPAAHPLSAPPAPQRQQQQQQQQAPASGHPQPPYAHAHLSDMVVRLLPTAVGLAPPCTTALMHPNEAHDTDMAASSTTTDAAPAAPPAAAAEAERNHADTPVPEHTLYRMQATEKILDYLLPSPAPSPTTATTTAAAAAADVGSPDRDEARQRFTIEACLSGLREVACDSAEYVLLLQQLIDAADAAAAAAAPTDDDDDDGDGDGADTFLDVPAYVRQLLLGTPPPAKTTPTSPNSRHGGAGEDGGRGRRSRGVRIPAAVGGGSGLTYGAVERAPVVTSTLRATMDAVLPPRLFVYFAAHHETAVAVQRQRRSAQQRQAHLRRHLAAHPDDAAGQAELEALGEALVGELAEAPVGAIFIILERTSDVQAPRDYLAKLEHTVDDVLREVQARCCGRPLRLANSSSAPVSHTPSPPPSAAGAGKSTKLKSGRSTSTAGHSRSAAAGDATLTTTILATPDKSVCTRTLKPPGAQPAAVSISGGGSATVAATLNVLELNKERTLVQLSLLGEELLRQVTVDLPERGVLLRRLLDEAQLSIDARAIVARERAAATLERLLDGQDAREVTVEQSHALTSEVDALHARLAYVKARKAALKTGVEERRARELVASRERAHFETSLRERLTLHTERVKAAQDAARRSSLPG</sequence>
<comment type="similarity">
    <text evidence="4">Belongs to the inner dynein arm light chain family.</text>
</comment>
<keyword evidence="2" id="KW-0175">Coiled coil</keyword>
<keyword evidence="1" id="KW-0243">Dynein</keyword>
<evidence type="ECO:0000256" key="2">
    <source>
        <dbReference type="ARBA" id="ARBA00023054"/>
    </source>
</evidence>
<feature type="compositionally biased region" description="Low complexity" evidence="5">
    <location>
        <begin position="16"/>
        <end position="38"/>
    </location>
</feature>
<evidence type="ECO:0000313" key="7">
    <source>
        <dbReference type="Proteomes" id="UP001430356"/>
    </source>
</evidence>
<proteinExistence type="inferred from homology"/>
<dbReference type="Pfam" id="PF10211">
    <property type="entry name" value="Ax_dynein_light"/>
    <property type="match status" value="1"/>
</dbReference>
<dbReference type="PANTHER" id="PTHR13183:SF0">
    <property type="entry name" value="AXONEMAL DYNEIN LIGHT INTERMEDIATE POLYPEPTIDE 1"/>
    <property type="match status" value="1"/>
</dbReference>
<dbReference type="GO" id="GO:0005930">
    <property type="term" value="C:axoneme"/>
    <property type="evidence" value="ECO:0007669"/>
    <property type="project" value="TreeGrafter"/>
</dbReference>
<dbReference type="PANTHER" id="PTHR13183">
    <property type="entry name" value="AXONEMAL INNER ARM DYNEIN LIGHT CHAIN 28"/>
    <property type="match status" value="1"/>
</dbReference>
<dbReference type="AlphaFoldDB" id="A0AAW0F8X3"/>
<feature type="region of interest" description="Disordered" evidence="5">
    <location>
        <begin position="118"/>
        <end position="155"/>
    </location>
</feature>
<keyword evidence="3" id="KW-0505">Motor protein</keyword>
<feature type="region of interest" description="Disordered" evidence="5">
    <location>
        <begin position="1"/>
        <end position="61"/>
    </location>
</feature>
<organism evidence="6 7">
    <name type="scientific">Novymonas esmeraldas</name>
    <dbReference type="NCBI Taxonomy" id="1808958"/>
    <lineage>
        <taxon>Eukaryota</taxon>
        <taxon>Discoba</taxon>
        <taxon>Euglenozoa</taxon>
        <taxon>Kinetoplastea</taxon>
        <taxon>Metakinetoplastina</taxon>
        <taxon>Trypanosomatida</taxon>
        <taxon>Trypanosomatidae</taxon>
        <taxon>Novymonas</taxon>
    </lineage>
</organism>
<feature type="region of interest" description="Disordered" evidence="5">
    <location>
        <begin position="519"/>
        <end position="562"/>
    </location>
</feature>
<feature type="region of interest" description="Disordered" evidence="5">
    <location>
        <begin position="190"/>
        <end position="222"/>
    </location>
</feature>
<gene>
    <name evidence="6" type="ORF">NESM_000276800</name>
</gene>
<feature type="region of interest" description="Disordered" evidence="5">
    <location>
        <begin position="341"/>
        <end position="375"/>
    </location>
</feature>